<gene>
    <name evidence="3" type="ORF">K461DRAFT_306871</name>
</gene>
<evidence type="ECO:0000313" key="3">
    <source>
        <dbReference type="EMBL" id="KAF2151542.1"/>
    </source>
</evidence>
<keyword evidence="2" id="KW-0472">Membrane</keyword>
<evidence type="ECO:0000256" key="2">
    <source>
        <dbReference type="SAM" id="Phobius"/>
    </source>
</evidence>
<feature type="transmembrane region" description="Helical" evidence="2">
    <location>
        <begin position="29"/>
        <end position="55"/>
    </location>
</feature>
<keyword evidence="2" id="KW-1133">Transmembrane helix</keyword>
<accession>A0A9P4MFX4</accession>
<comment type="similarity">
    <text evidence="1">Belongs to the ustYa family.</text>
</comment>
<evidence type="ECO:0000256" key="1">
    <source>
        <dbReference type="ARBA" id="ARBA00035112"/>
    </source>
</evidence>
<sequence length="268" mass="30173">MGAKTYTALTKEPCYDGDEVVPVTLRKRYIFVVIVAFIATILAAASAALNFYLILGQHSIILRSLDTGQYALLPRNVITEIFQITDHENTNRTLQDAAWTSPELAWGSLLVAFDQQHIKDMNLPPSEPWPWDTSRSQYLLKGAHDLHCLHTIRQAYNAYHDGAPKHEHTIPYSHTIHCLNVLRQTIMCIADDTPLYVGRWNANAITNSTTPGSGSTTMCRDWNALNAWASRYSGCYEPVYNGDSKLPFPERYKFCPNGAMPWSKAPQV</sequence>
<evidence type="ECO:0000313" key="4">
    <source>
        <dbReference type="Proteomes" id="UP000799439"/>
    </source>
</evidence>
<keyword evidence="4" id="KW-1185">Reference proteome</keyword>
<keyword evidence="2" id="KW-0812">Transmembrane</keyword>
<dbReference type="AlphaFoldDB" id="A0A9P4MFX4"/>
<proteinExistence type="inferred from homology"/>
<comment type="caution">
    <text evidence="3">The sequence shown here is derived from an EMBL/GenBank/DDBJ whole genome shotgun (WGS) entry which is preliminary data.</text>
</comment>
<dbReference type="Pfam" id="PF11807">
    <property type="entry name" value="UstYa"/>
    <property type="match status" value="1"/>
</dbReference>
<dbReference type="OrthoDB" id="3687641at2759"/>
<organism evidence="3 4">
    <name type="scientific">Myriangium duriaei CBS 260.36</name>
    <dbReference type="NCBI Taxonomy" id="1168546"/>
    <lineage>
        <taxon>Eukaryota</taxon>
        <taxon>Fungi</taxon>
        <taxon>Dikarya</taxon>
        <taxon>Ascomycota</taxon>
        <taxon>Pezizomycotina</taxon>
        <taxon>Dothideomycetes</taxon>
        <taxon>Dothideomycetidae</taxon>
        <taxon>Myriangiales</taxon>
        <taxon>Myriangiaceae</taxon>
        <taxon>Myriangium</taxon>
    </lineage>
</organism>
<evidence type="ECO:0008006" key="5">
    <source>
        <dbReference type="Google" id="ProtNLM"/>
    </source>
</evidence>
<dbReference type="GO" id="GO:0043386">
    <property type="term" value="P:mycotoxin biosynthetic process"/>
    <property type="evidence" value="ECO:0007669"/>
    <property type="project" value="InterPro"/>
</dbReference>
<name>A0A9P4MFX4_9PEZI</name>
<dbReference type="PANTHER" id="PTHR33365">
    <property type="entry name" value="YALI0B05434P"/>
    <property type="match status" value="1"/>
</dbReference>
<dbReference type="EMBL" id="ML996087">
    <property type="protein sequence ID" value="KAF2151542.1"/>
    <property type="molecule type" value="Genomic_DNA"/>
</dbReference>
<dbReference type="PANTHER" id="PTHR33365:SF6">
    <property type="entry name" value="OXIDASE USTYA"/>
    <property type="match status" value="1"/>
</dbReference>
<dbReference type="InterPro" id="IPR021765">
    <property type="entry name" value="UstYa-like"/>
</dbReference>
<reference evidence="3" key="1">
    <citation type="journal article" date="2020" name="Stud. Mycol.">
        <title>101 Dothideomycetes genomes: a test case for predicting lifestyles and emergence of pathogens.</title>
        <authorList>
            <person name="Haridas S."/>
            <person name="Albert R."/>
            <person name="Binder M."/>
            <person name="Bloem J."/>
            <person name="Labutti K."/>
            <person name="Salamov A."/>
            <person name="Andreopoulos B."/>
            <person name="Baker S."/>
            <person name="Barry K."/>
            <person name="Bills G."/>
            <person name="Bluhm B."/>
            <person name="Cannon C."/>
            <person name="Castanera R."/>
            <person name="Culley D."/>
            <person name="Daum C."/>
            <person name="Ezra D."/>
            <person name="Gonzalez J."/>
            <person name="Henrissat B."/>
            <person name="Kuo A."/>
            <person name="Liang C."/>
            <person name="Lipzen A."/>
            <person name="Lutzoni F."/>
            <person name="Magnuson J."/>
            <person name="Mondo S."/>
            <person name="Nolan M."/>
            <person name="Ohm R."/>
            <person name="Pangilinan J."/>
            <person name="Park H.-J."/>
            <person name="Ramirez L."/>
            <person name="Alfaro M."/>
            <person name="Sun H."/>
            <person name="Tritt A."/>
            <person name="Yoshinaga Y."/>
            <person name="Zwiers L.-H."/>
            <person name="Turgeon B."/>
            <person name="Goodwin S."/>
            <person name="Spatafora J."/>
            <person name="Crous P."/>
            <person name="Grigoriev I."/>
        </authorList>
    </citation>
    <scope>NUCLEOTIDE SEQUENCE</scope>
    <source>
        <strain evidence="3">CBS 260.36</strain>
    </source>
</reference>
<protein>
    <recommendedName>
        <fullName evidence="5">Tat pathway signal sequence</fullName>
    </recommendedName>
</protein>
<dbReference type="Proteomes" id="UP000799439">
    <property type="component" value="Unassembled WGS sequence"/>
</dbReference>